<dbReference type="AlphaFoldDB" id="A0A645I5T9"/>
<sequence length="176" mass="18915">MNGGWWKCGLTAMGMVVLAGVAGAEAVDLKTAADWSKNPALKISEDGVLTLSGRRADISSTPFEIDPAKKYKISMEIRRTPGSPENICYVGNWSLDAGKKPMQPYYVMPAAKTDSTLAEAAVKGGKTVTIMKPAGWAEDFQKRNWGLVFNAKPDLSDLPNDSYNVVTAAEVDGDKV</sequence>
<protein>
    <submittedName>
        <fullName evidence="1">Uncharacterized protein</fullName>
    </submittedName>
</protein>
<gene>
    <name evidence="1" type="ORF">SDC9_193735</name>
</gene>
<evidence type="ECO:0000313" key="1">
    <source>
        <dbReference type="EMBL" id="MPN46152.1"/>
    </source>
</evidence>
<comment type="caution">
    <text evidence="1">The sequence shown here is derived from an EMBL/GenBank/DDBJ whole genome shotgun (WGS) entry which is preliminary data.</text>
</comment>
<reference evidence="1" key="1">
    <citation type="submission" date="2019-08" db="EMBL/GenBank/DDBJ databases">
        <authorList>
            <person name="Kucharzyk K."/>
            <person name="Murdoch R.W."/>
            <person name="Higgins S."/>
            <person name="Loffler F."/>
        </authorList>
    </citation>
    <scope>NUCLEOTIDE SEQUENCE</scope>
</reference>
<accession>A0A645I5T9</accession>
<organism evidence="1">
    <name type="scientific">bioreactor metagenome</name>
    <dbReference type="NCBI Taxonomy" id="1076179"/>
    <lineage>
        <taxon>unclassified sequences</taxon>
        <taxon>metagenomes</taxon>
        <taxon>ecological metagenomes</taxon>
    </lineage>
</organism>
<proteinExistence type="predicted"/>
<dbReference type="EMBL" id="VSSQ01106592">
    <property type="protein sequence ID" value="MPN46152.1"/>
    <property type="molecule type" value="Genomic_DNA"/>
</dbReference>
<name>A0A645I5T9_9ZZZZ</name>